<feature type="domain" description="SYO1-like TPR repeats" evidence="3">
    <location>
        <begin position="531"/>
        <end position="794"/>
    </location>
</feature>
<dbReference type="OrthoDB" id="288703at2759"/>
<proteinExistence type="inferred from homology"/>
<organism evidence="4 5">
    <name type="scientific">Tieghemiomyces parasiticus</name>
    <dbReference type="NCBI Taxonomy" id="78921"/>
    <lineage>
        <taxon>Eukaryota</taxon>
        <taxon>Fungi</taxon>
        <taxon>Fungi incertae sedis</taxon>
        <taxon>Zoopagomycota</taxon>
        <taxon>Kickxellomycotina</taxon>
        <taxon>Dimargaritomycetes</taxon>
        <taxon>Dimargaritales</taxon>
        <taxon>Dimargaritaceae</taxon>
        <taxon>Tieghemiomyces</taxon>
    </lineage>
</organism>
<evidence type="ECO:0000259" key="3">
    <source>
        <dbReference type="Pfam" id="PF25567"/>
    </source>
</evidence>
<dbReference type="GO" id="GO:0006606">
    <property type="term" value="P:protein import into nucleus"/>
    <property type="evidence" value="ECO:0007669"/>
    <property type="project" value="TreeGrafter"/>
</dbReference>
<evidence type="ECO:0000313" key="5">
    <source>
        <dbReference type="Proteomes" id="UP001150569"/>
    </source>
</evidence>
<reference evidence="4" key="1">
    <citation type="submission" date="2022-07" db="EMBL/GenBank/DDBJ databases">
        <title>Phylogenomic reconstructions and comparative analyses of Kickxellomycotina fungi.</title>
        <authorList>
            <person name="Reynolds N.K."/>
            <person name="Stajich J.E."/>
            <person name="Barry K."/>
            <person name="Grigoriev I.V."/>
            <person name="Crous P."/>
            <person name="Smith M.E."/>
        </authorList>
    </citation>
    <scope>NUCLEOTIDE SEQUENCE</scope>
    <source>
        <strain evidence="4">RSA 861</strain>
    </source>
</reference>
<protein>
    <recommendedName>
        <fullName evidence="3">SYO1-like TPR repeats domain-containing protein</fullName>
    </recommendedName>
</protein>
<feature type="region of interest" description="Disordered" evidence="2">
    <location>
        <begin position="394"/>
        <end position="448"/>
    </location>
</feature>
<keyword evidence="5" id="KW-1185">Reference proteome</keyword>
<dbReference type="PANTHER" id="PTHR13347:SF1">
    <property type="entry name" value="HEAT REPEAT-CONTAINING PROTEIN 3"/>
    <property type="match status" value="1"/>
</dbReference>
<evidence type="ECO:0000256" key="2">
    <source>
        <dbReference type="SAM" id="MobiDB-lite"/>
    </source>
</evidence>
<dbReference type="SUPFAM" id="SSF48371">
    <property type="entry name" value="ARM repeat"/>
    <property type="match status" value="1"/>
</dbReference>
<dbReference type="InterPro" id="IPR052616">
    <property type="entry name" value="SYO1-like"/>
</dbReference>
<dbReference type="InterPro" id="IPR011989">
    <property type="entry name" value="ARM-like"/>
</dbReference>
<sequence length="799" mass="86875">MGKAKRTIAKARVNPIGLLAVNAAATGGGMSSQQLPLTAEQGLPLLKKLESADADERAWAATSVSHIFMSNPQYRRKMLATNLVGLLVERLTDDSLTVVSECLGALRNLGTLCDPGIDAQMLKKNITLVLRQLMDKASYFIADLLARPAGSTGPASETVPKGQLTEKLVWEVSENILSLLLTLSEGSQIGLRRVNDTNPLAFILPFVTTHDARIPAAPRLMAGQCLYTLTANNPFMMRTWVSSGDYLDLLFDGLDAAADPHNHTFKAVPELPVYIGGTLYHTAAFSQRAPANVAPRYEKYRSTLLKVLASHLPKDLDATVQRACELAGRIKLNAASVGDAEAKASVQAVQALTDTENTINALHVVLELLANLFTQAELDKEAKEEKRLAWEARQANGKGGKASGGHSVMAEDAGDEEAGVGSADESMEAGMEEDDDHGIEEDEDALEGSDLEDLLDVTGGDHADDEDTMDAKLVDLFTRHILAPTLRLAEPITTYLDSLPAEAATPASPQSSEVAASTETDLAGRDALALSTLQSFQSSLNVLHLRALGCLNNFWLVMAEEGPNRAWFAAAHGHRDLVYDAWPRLFAMAHRAATPTPTQERFATALEWPLFRSEFLSMALGCLWSLARGSEGEVPVTGDQVATFMSTFTDTSGVANAGIKVKCVGILGSIARRRPGHIEENRVVGDFLITHVIEAETRRIIALPSGKSSQFDPAPIESIFQALDAFYEVYGDASYDYDGPVFVQGRYLTRLDALRHDIKRLVKSVDRRTHPELRRRAEEVYLSFPAFIAYKQDEVAQRK</sequence>
<dbReference type="GO" id="GO:0051082">
    <property type="term" value="F:unfolded protein binding"/>
    <property type="evidence" value="ECO:0007669"/>
    <property type="project" value="TreeGrafter"/>
</dbReference>
<dbReference type="Gene3D" id="1.25.10.10">
    <property type="entry name" value="Leucine-rich Repeat Variant"/>
    <property type="match status" value="2"/>
</dbReference>
<dbReference type="EMBL" id="JANBPT010000845">
    <property type="protein sequence ID" value="KAJ1912303.1"/>
    <property type="molecule type" value="Genomic_DNA"/>
</dbReference>
<dbReference type="PANTHER" id="PTHR13347">
    <property type="entry name" value="HEAT REPEAT-CONTAINING PROTEIN 3"/>
    <property type="match status" value="1"/>
</dbReference>
<evidence type="ECO:0000313" key="4">
    <source>
        <dbReference type="EMBL" id="KAJ1912303.1"/>
    </source>
</evidence>
<dbReference type="InterPro" id="IPR057990">
    <property type="entry name" value="TPR_SYO1"/>
</dbReference>
<gene>
    <name evidence="4" type="ORF">IWQ60_009722</name>
</gene>
<evidence type="ECO:0000256" key="1">
    <source>
        <dbReference type="ARBA" id="ARBA00049983"/>
    </source>
</evidence>
<accession>A0A9W7ZT23</accession>
<dbReference type="AlphaFoldDB" id="A0A9W7ZT23"/>
<comment type="similarity">
    <text evidence="1">Belongs to the nuclear import and ribosome assembly adapter family.</text>
</comment>
<dbReference type="GO" id="GO:0042273">
    <property type="term" value="P:ribosomal large subunit biogenesis"/>
    <property type="evidence" value="ECO:0007669"/>
    <property type="project" value="TreeGrafter"/>
</dbReference>
<feature type="compositionally biased region" description="Acidic residues" evidence="2">
    <location>
        <begin position="425"/>
        <end position="448"/>
    </location>
</feature>
<dbReference type="Pfam" id="PF25567">
    <property type="entry name" value="TPR_SYO1"/>
    <property type="match status" value="1"/>
</dbReference>
<dbReference type="Proteomes" id="UP001150569">
    <property type="component" value="Unassembled WGS sequence"/>
</dbReference>
<name>A0A9W7ZT23_9FUNG</name>
<dbReference type="InterPro" id="IPR016024">
    <property type="entry name" value="ARM-type_fold"/>
</dbReference>
<comment type="caution">
    <text evidence="4">The sequence shown here is derived from an EMBL/GenBank/DDBJ whole genome shotgun (WGS) entry which is preliminary data.</text>
</comment>